<dbReference type="Proteomes" id="UP001154420">
    <property type="component" value="Unassembled WGS sequence"/>
</dbReference>
<keyword evidence="2" id="KW-1185">Reference proteome</keyword>
<proteinExistence type="predicted"/>
<accession>A0A9X5BGL4</accession>
<reference evidence="1" key="1">
    <citation type="submission" date="2018-09" db="EMBL/GenBank/DDBJ databases">
        <title>Murine metabolic-syndrome-specific gut microbial biobank.</title>
        <authorList>
            <person name="Liu C."/>
        </authorList>
    </citation>
    <scope>NUCLEOTIDE SEQUENCE</scope>
    <source>
        <strain evidence="1">D42-62</strain>
    </source>
</reference>
<dbReference type="AlphaFoldDB" id="A0A9X5BGL4"/>
<evidence type="ECO:0000313" key="2">
    <source>
        <dbReference type="Proteomes" id="UP001154420"/>
    </source>
</evidence>
<dbReference type="RefSeq" id="WP_160560397.1">
    <property type="nucleotide sequence ID" value="NZ_QZDT01000017.1"/>
</dbReference>
<organism evidence="1 2">
    <name type="scientific">Parablautia muri</name>
    <dbReference type="NCBI Taxonomy" id="2320879"/>
    <lineage>
        <taxon>Bacteria</taxon>
        <taxon>Bacillati</taxon>
        <taxon>Bacillota</taxon>
        <taxon>Clostridia</taxon>
        <taxon>Lachnospirales</taxon>
        <taxon>Lachnospiraceae</taxon>
        <taxon>Parablautia</taxon>
    </lineage>
</organism>
<dbReference type="EMBL" id="QZDT01000017">
    <property type="protein sequence ID" value="NBJ93272.1"/>
    <property type="molecule type" value="Genomic_DNA"/>
</dbReference>
<name>A0A9X5BGL4_9FIRM</name>
<gene>
    <name evidence="1" type="ORF">D5281_11875</name>
</gene>
<evidence type="ECO:0000313" key="1">
    <source>
        <dbReference type="EMBL" id="NBJ93272.1"/>
    </source>
</evidence>
<comment type="caution">
    <text evidence="1">The sequence shown here is derived from an EMBL/GenBank/DDBJ whole genome shotgun (WGS) entry which is preliminary data.</text>
</comment>
<dbReference type="OrthoDB" id="3010323at2"/>
<sequence>MIKEINHTCGKLNEKLGISIPLPNPGKETLKTTSVCHFVVGAGLVAAGVVFSSKWCAVLGGIGIISSIVLHQESNGGNDEP</sequence>
<protein>
    <submittedName>
        <fullName evidence="1">Uncharacterized protein</fullName>
    </submittedName>
</protein>